<dbReference type="GO" id="GO:0102710">
    <property type="term" value="F:D-inositol-3-phosphate glycosyltransferase activity"/>
    <property type="evidence" value="ECO:0007669"/>
    <property type="project" value="UniProtKB-EC"/>
</dbReference>
<keyword evidence="1" id="KW-0328">Glycosyltransferase</keyword>
<dbReference type="Pfam" id="PF13692">
    <property type="entry name" value="Glyco_trans_1_4"/>
    <property type="match status" value="1"/>
</dbReference>
<name>A0A645BCG2_9ZZZZ</name>
<reference evidence="1" key="1">
    <citation type="submission" date="2019-08" db="EMBL/GenBank/DDBJ databases">
        <authorList>
            <person name="Kucharzyk K."/>
            <person name="Murdoch R.W."/>
            <person name="Higgins S."/>
            <person name="Loffler F."/>
        </authorList>
    </citation>
    <scope>NUCLEOTIDE SEQUENCE</scope>
</reference>
<dbReference type="AlphaFoldDB" id="A0A645BCG2"/>
<dbReference type="SUPFAM" id="SSF53756">
    <property type="entry name" value="UDP-Glycosyltransferase/glycogen phosphorylase"/>
    <property type="match status" value="1"/>
</dbReference>
<organism evidence="1">
    <name type="scientific">bioreactor metagenome</name>
    <dbReference type="NCBI Taxonomy" id="1076179"/>
    <lineage>
        <taxon>unclassified sequences</taxon>
        <taxon>metagenomes</taxon>
        <taxon>ecological metagenomes</taxon>
    </lineage>
</organism>
<dbReference type="PANTHER" id="PTHR45947:SF3">
    <property type="entry name" value="SULFOQUINOVOSYL TRANSFERASE SQD2"/>
    <property type="match status" value="1"/>
</dbReference>
<proteinExistence type="predicted"/>
<evidence type="ECO:0000313" key="1">
    <source>
        <dbReference type="EMBL" id="MPM63022.1"/>
    </source>
</evidence>
<keyword evidence="1" id="KW-0808">Transferase</keyword>
<dbReference type="PANTHER" id="PTHR45947">
    <property type="entry name" value="SULFOQUINOVOSYL TRANSFERASE SQD2"/>
    <property type="match status" value="1"/>
</dbReference>
<dbReference type="EMBL" id="VSSQ01019174">
    <property type="protein sequence ID" value="MPM63022.1"/>
    <property type="molecule type" value="Genomic_DNA"/>
</dbReference>
<gene>
    <name evidence="1" type="primary">mshA_91</name>
    <name evidence="1" type="ORF">SDC9_109900</name>
</gene>
<dbReference type="InterPro" id="IPR050194">
    <property type="entry name" value="Glycosyltransferase_grp1"/>
</dbReference>
<sequence length="145" mass="16074">MSQLLQRDEIIILVGSIPKKISVPSNIIIIPPIKDPSVLAKFYSMADVFVNPSRQETFGLTTAEAISCGTPAVAYDVTACSEVVGKDREGGYVAKAYDVKDLYNKVLLVKSKGKLYFSRRGIERTKLLFDKAANISKYIEVYKSF</sequence>
<dbReference type="Gene3D" id="3.40.50.2000">
    <property type="entry name" value="Glycogen Phosphorylase B"/>
    <property type="match status" value="1"/>
</dbReference>
<accession>A0A645BCG2</accession>
<comment type="caution">
    <text evidence="1">The sequence shown here is derived from an EMBL/GenBank/DDBJ whole genome shotgun (WGS) entry which is preliminary data.</text>
</comment>
<protein>
    <submittedName>
        <fullName evidence="1">D-inositol-3-phosphate glycosyltransferase</fullName>
        <ecNumber evidence="1">2.4.1.250</ecNumber>
    </submittedName>
</protein>
<dbReference type="EC" id="2.4.1.250" evidence="1"/>